<dbReference type="InterPro" id="IPR015655">
    <property type="entry name" value="PP2C"/>
</dbReference>
<reference evidence="2" key="1">
    <citation type="submission" date="2021-01" db="EMBL/GenBank/DDBJ databases">
        <title>Paracoccus amoyensis sp. nov., isolated from the surface seawater along the coast of Xiamen Island, China.</title>
        <authorList>
            <person name="Lyu L."/>
        </authorList>
    </citation>
    <scope>NUCLEOTIDE SEQUENCE</scope>
    <source>
        <strain evidence="2">MJ17</strain>
    </source>
</reference>
<dbReference type="EMBL" id="JAEPRQ010000001">
    <property type="protein sequence ID" value="MBK4214967.1"/>
    <property type="molecule type" value="Genomic_DNA"/>
</dbReference>
<sequence>MTDDEALFTFRTGARTDTGRVRTHNEDSVAALPDLGIWAVADGMGGHAAGDIASSIIVEELASLGVPVSAQDQRARVLERLDRAHHRIAAYAAEQGQRTVGATVAALLIHGSELTCIWAGDSRIYLWREGVLTPLTRDHSEVAQMVAAGTITEDEARNSPRRNVITRAIGIGADVRPELVSGALRSGDRLLICSDGLTEHLGDADLAKALGSEVPAELLAENLLHDTLERGARDNVSVIVVDCEAVPSGDTEMTKTFAGEFGKE</sequence>
<dbReference type="CDD" id="cd00143">
    <property type="entry name" value="PP2Cc"/>
    <property type="match status" value="1"/>
</dbReference>
<accession>A0A934VXG8</accession>
<dbReference type="InterPro" id="IPR036457">
    <property type="entry name" value="PPM-type-like_dom_sf"/>
</dbReference>
<gene>
    <name evidence="2" type="ORF">JJJ17_03395</name>
</gene>
<feature type="domain" description="PPM-type phosphatase" evidence="1">
    <location>
        <begin position="11"/>
        <end position="243"/>
    </location>
</feature>
<evidence type="ECO:0000313" key="2">
    <source>
        <dbReference type="EMBL" id="MBK4214967.1"/>
    </source>
</evidence>
<name>A0A934VXG8_9RHOB</name>
<proteinExistence type="predicted"/>
<dbReference type="SMART" id="SM00331">
    <property type="entry name" value="PP2C_SIG"/>
    <property type="match status" value="1"/>
</dbReference>
<dbReference type="GO" id="GO:0004722">
    <property type="term" value="F:protein serine/threonine phosphatase activity"/>
    <property type="evidence" value="ECO:0007669"/>
    <property type="project" value="InterPro"/>
</dbReference>
<dbReference type="SUPFAM" id="SSF81606">
    <property type="entry name" value="PP2C-like"/>
    <property type="match status" value="1"/>
</dbReference>
<dbReference type="SMART" id="SM00332">
    <property type="entry name" value="PP2Cc"/>
    <property type="match status" value="1"/>
</dbReference>
<dbReference type="AlphaFoldDB" id="A0A934VXG8"/>
<dbReference type="InterPro" id="IPR001932">
    <property type="entry name" value="PPM-type_phosphatase-like_dom"/>
</dbReference>
<dbReference type="Gene3D" id="3.60.40.10">
    <property type="entry name" value="PPM-type phosphatase domain"/>
    <property type="match status" value="1"/>
</dbReference>
<organism evidence="2 3">
    <name type="scientific">Paracoccus caeni</name>
    <dbReference type="NCBI Taxonomy" id="657651"/>
    <lineage>
        <taxon>Bacteria</taxon>
        <taxon>Pseudomonadati</taxon>
        <taxon>Pseudomonadota</taxon>
        <taxon>Alphaproteobacteria</taxon>
        <taxon>Rhodobacterales</taxon>
        <taxon>Paracoccaceae</taxon>
        <taxon>Paracoccus</taxon>
    </lineage>
</organism>
<dbReference type="RefSeq" id="WP_200683778.1">
    <property type="nucleotide sequence ID" value="NZ_JAEPRQ010000001.1"/>
</dbReference>
<dbReference type="Pfam" id="PF13672">
    <property type="entry name" value="PP2C_2"/>
    <property type="match status" value="1"/>
</dbReference>
<evidence type="ECO:0000259" key="1">
    <source>
        <dbReference type="PROSITE" id="PS51746"/>
    </source>
</evidence>
<comment type="caution">
    <text evidence="2">The sequence shown here is derived from an EMBL/GenBank/DDBJ whole genome shotgun (WGS) entry which is preliminary data.</text>
</comment>
<evidence type="ECO:0000313" key="3">
    <source>
        <dbReference type="Proteomes" id="UP000640485"/>
    </source>
</evidence>
<dbReference type="Proteomes" id="UP000640485">
    <property type="component" value="Unassembled WGS sequence"/>
</dbReference>
<dbReference type="PROSITE" id="PS51746">
    <property type="entry name" value="PPM_2"/>
    <property type="match status" value="1"/>
</dbReference>
<keyword evidence="3" id="KW-1185">Reference proteome</keyword>
<protein>
    <submittedName>
        <fullName evidence="2">Serine/threonine-protein phosphatase</fullName>
    </submittedName>
</protein>
<dbReference type="PANTHER" id="PTHR47992">
    <property type="entry name" value="PROTEIN PHOSPHATASE"/>
    <property type="match status" value="1"/>
</dbReference>